<feature type="transmembrane region" description="Helical" evidence="5">
    <location>
        <begin position="259"/>
        <end position="277"/>
    </location>
</feature>
<keyword evidence="3 5" id="KW-1133">Transmembrane helix</keyword>
<comment type="subcellular location">
    <subcellularLocation>
        <location evidence="1">Membrane</location>
        <topology evidence="1">Multi-pass membrane protein</topology>
    </subcellularLocation>
</comment>
<evidence type="ECO:0000313" key="7">
    <source>
        <dbReference type="Proteomes" id="UP000292052"/>
    </source>
</evidence>
<dbReference type="InterPro" id="IPR009447">
    <property type="entry name" value="PIGW/GWT1"/>
</dbReference>
<dbReference type="GO" id="GO:0006506">
    <property type="term" value="P:GPI anchor biosynthetic process"/>
    <property type="evidence" value="ECO:0007669"/>
    <property type="project" value="InterPro"/>
</dbReference>
<proteinExistence type="predicted"/>
<dbReference type="STRING" id="1661398.A0A482V7K4"/>
<dbReference type="GO" id="GO:0032216">
    <property type="term" value="F:glucosaminyl-phosphatidylinositol O-acyltransferase activity"/>
    <property type="evidence" value="ECO:0007669"/>
    <property type="project" value="TreeGrafter"/>
</dbReference>
<name>A0A482V7K4_ASBVE</name>
<dbReference type="GO" id="GO:0072659">
    <property type="term" value="P:protein localization to plasma membrane"/>
    <property type="evidence" value="ECO:0007669"/>
    <property type="project" value="TreeGrafter"/>
</dbReference>
<reference evidence="6 7" key="1">
    <citation type="submission" date="2017-03" db="EMBL/GenBank/DDBJ databases">
        <title>Genome of the blue death feigning beetle - Asbolus verrucosus.</title>
        <authorList>
            <person name="Rider S.D."/>
        </authorList>
    </citation>
    <scope>NUCLEOTIDE SEQUENCE [LARGE SCALE GENOMIC DNA]</scope>
    <source>
        <strain evidence="6">Butters</strain>
        <tissue evidence="6">Head and leg muscle</tissue>
    </source>
</reference>
<evidence type="ECO:0000256" key="2">
    <source>
        <dbReference type="ARBA" id="ARBA00022692"/>
    </source>
</evidence>
<dbReference type="PANTHER" id="PTHR20661">
    <property type="entry name" value="PHOSPHATIDYLINOSITOL-GLYCAN BIOSYNTHESIS CLASS W PROTEIN"/>
    <property type="match status" value="1"/>
</dbReference>
<organism evidence="6 7">
    <name type="scientific">Asbolus verrucosus</name>
    <name type="common">Desert ironclad beetle</name>
    <dbReference type="NCBI Taxonomy" id="1661398"/>
    <lineage>
        <taxon>Eukaryota</taxon>
        <taxon>Metazoa</taxon>
        <taxon>Ecdysozoa</taxon>
        <taxon>Arthropoda</taxon>
        <taxon>Hexapoda</taxon>
        <taxon>Insecta</taxon>
        <taxon>Pterygota</taxon>
        <taxon>Neoptera</taxon>
        <taxon>Endopterygota</taxon>
        <taxon>Coleoptera</taxon>
        <taxon>Polyphaga</taxon>
        <taxon>Cucujiformia</taxon>
        <taxon>Tenebrionidae</taxon>
        <taxon>Pimeliinae</taxon>
        <taxon>Asbolus</taxon>
    </lineage>
</organism>
<keyword evidence="2 5" id="KW-0812">Transmembrane</keyword>
<evidence type="ECO:0000256" key="5">
    <source>
        <dbReference type="SAM" id="Phobius"/>
    </source>
</evidence>
<sequence length="327" mass="36376">MADLRKILRDQLMHSDGTTPFEIVSVIVPTLFYATTTTIIVSLLKKQTNNQALQFSVEFLTLVIPIVLNVTILADHTLELLITSFVVCSSLIMLVHGSKPGPKPKSQPIQEYITNSRSTINIISVVAILAVDFLVFPRKFAKTETFGYSLMDVGVGLFIYSNGIVDGGKTNLVKSLKGCFPLLVLGTFRYLIVKELDYHVIINVRFIWINATLLMISHEILLESGLKNFVLSNTKRTDFVTANKEGLVSSMGRLANTAYCFWILFIGVFMTGLYYVVGQILTHTFSNCVYSPLIFQAINYNGLAFFLISNVLTGLVNILCDTLKCCV</sequence>
<feature type="transmembrane region" description="Helical" evidence="5">
    <location>
        <begin position="297"/>
        <end position="320"/>
    </location>
</feature>
<dbReference type="OrthoDB" id="15270at2759"/>
<feature type="transmembrane region" description="Helical" evidence="5">
    <location>
        <begin position="118"/>
        <end position="136"/>
    </location>
</feature>
<dbReference type="GO" id="GO:0016020">
    <property type="term" value="C:membrane"/>
    <property type="evidence" value="ECO:0007669"/>
    <property type="project" value="UniProtKB-SubCell"/>
</dbReference>
<dbReference type="EMBL" id="QDEB01130560">
    <property type="protein sequence ID" value="RZB39169.1"/>
    <property type="molecule type" value="Genomic_DNA"/>
</dbReference>
<protein>
    <submittedName>
        <fullName evidence="6">GWT1 domain containing protein</fullName>
    </submittedName>
</protein>
<comment type="caution">
    <text evidence="6">The sequence shown here is derived from an EMBL/GenBank/DDBJ whole genome shotgun (WGS) entry which is preliminary data.</text>
</comment>
<feature type="transmembrane region" description="Helical" evidence="5">
    <location>
        <begin position="23"/>
        <end position="43"/>
    </location>
</feature>
<evidence type="ECO:0000256" key="1">
    <source>
        <dbReference type="ARBA" id="ARBA00004141"/>
    </source>
</evidence>
<dbReference type="GO" id="GO:0005783">
    <property type="term" value="C:endoplasmic reticulum"/>
    <property type="evidence" value="ECO:0007669"/>
    <property type="project" value="TreeGrafter"/>
</dbReference>
<dbReference type="Proteomes" id="UP000292052">
    <property type="component" value="Unassembled WGS sequence"/>
</dbReference>
<dbReference type="AlphaFoldDB" id="A0A482V7K4"/>
<dbReference type="Pfam" id="PF06423">
    <property type="entry name" value="GWT1"/>
    <property type="match status" value="3"/>
</dbReference>
<dbReference type="PANTHER" id="PTHR20661:SF0">
    <property type="entry name" value="PHOSPHATIDYLINOSITOL-GLYCAN BIOSYNTHESIS CLASS W PROTEIN"/>
    <property type="match status" value="1"/>
</dbReference>
<evidence type="ECO:0000256" key="4">
    <source>
        <dbReference type="ARBA" id="ARBA00023136"/>
    </source>
</evidence>
<feature type="transmembrane region" description="Helical" evidence="5">
    <location>
        <begin position="55"/>
        <end position="74"/>
    </location>
</feature>
<keyword evidence="7" id="KW-1185">Reference proteome</keyword>
<keyword evidence="4 5" id="KW-0472">Membrane</keyword>
<accession>A0A482V7K4</accession>
<gene>
    <name evidence="6" type="ORF">BDFB_012068</name>
</gene>
<feature type="transmembrane region" description="Helical" evidence="5">
    <location>
        <begin position="80"/>
        <end position="97"/>
    </location>
</feature>
<evidence type="ECO:0000256" key="3">
    <source>
        <dbReference type="ARBA" id="ARBA00022989"/>
    </source>
</evidence>
<evidence type="ECO:0000313" key="6">
    <source>
        <dbReference type="EMBL" id="RZB39169.1"/>
    </source>
</evidence>
<feature type="transmembrane region" description="Helical" evidence="5">
    <location>
        <begin position="148"/>
        <end position="165"/>
    </location>
</feature>